<feature type="active site" evidence="6">
    <location>
        <position position="179"/>
    </location>
</feature>
<feature type="domain" description="Response regulatory" evidence="8">
    <location>
        <begin position="2"/>
        <end position="118"/>
    </location>
</feature>
<keyword evidence="2 6" id="KW-0145">Chemotaxis</keyword>
<dbReference type="PANTHER" id="PTHR42872:SF6">
    <property type="entry name" value="PROTEIN-GLUTAMATE METHYLESTERASE_PROTEIN-GLUTAMINE GLUTAMINASE"/>
    <property type="match status" value="1"/>
</dbReference>
<dbReference type="AlphaFoldDB" id="A0A370DAA8"/>
<keyword evidence="11" id="KW-1185">Reference proteome</keyword>
<comment type="caution">
    <text evidence="7">Lacks conserved residue(s) required for the propagation of feature annotation.</text>
</comment>
<dbReference type="PROSITE" id="PS50122">
    <property type="entry name" value="CHEB"/>
    <property type="match status" value="1"/>
</dbReference>
<evidence type="ECO:0000256" key="5">
    <source>
        <dbReference type="ARBA" id="ARBA00048267"/>
    </source>
</evidence>
<dbReference type="InterPro" id="IPR008248">
    <property type="entry name" value="CheB-like"/>
</dbReference>
<dbReference type="GO" id="GO:0000156">
    <property type="term" value="F:phosphorelay response regulator activity"/>
    <property type="evidence" value="ECO:0007669"/>
    <property type="project" value="InterPro"/>
</dbReference>
<name>A0A370DAA8_9GAMM</name>
<comment type="catalytic activity">
    <reaction evidence="5">
        <text>[protein]-L-glutamate 5-O-methyl ester + H2O = L-glutamyl-[protein] + methanol + H(+)</text>
        <dbReference type="Rhea" id="RHEA:23236"/>
        <dbReference type="Rhea" id="RHEA-COMP:10208"/>
        <dbReference type="Rhea" id="RHEA-COMP:10311"/>
        <dbReference type="ChEBI" id="CHEBI:15377"/>
        <dbReference type="ChEBI" id="CHEBI:15378"/>
        <dbReference type="ChEBI" id="CHEBI:17790"/>
        <dbReference type="ChEBI" id="CHEBI:29973"/>
        <dbReference type="ChEBI" id="CHEBI:82795"/>
        <dbReference type="EC" id="3.1.1.61"/>
    </reaction>
</comment>
<feature type="active site" evidence="6">
    <location>
        <position position="152"/>
    </location>
</feature>
<feature type="active site" evidence="6">
    <location>
        <position position="272"/>
    </location>
</feature>
<dbReference type="InterPro" id="IPR001789">
    <property type="entry name" value="Sig_transdc_resp-reg_receiver"/>
</dbReference>
<evidence type="ECO:0000256" key="6">
    <source>
        <dbReference type="PROSITE-ProRule" id="PRU00050"/>
    </source>
</evidence>
<protein>
    <recommendedName>
        <fullName evidence="4">protein-glutamate methylesterase</fullName>
        <ecNumber evidence="4">3.1.1.61</ecNumber>
    </recommendedName>
</protein>
<keyword evidence="3 6" id="KW-0378">Hydrolase</keyword>
<dbReference type="Pfam" id="PF00072">
    <property type="entry name" value="Response_reg"/>
    <property type="match status" value="1"/>
</dbReference>
<dbReference type="GO" id="GO:0005737">
    <property type="term" value="C:cytoplasm"/>
    <property type="evidence" value="ECO:0007669"/>
    <property type="project" value="InterPro"/>
</dbReference>
<dbReference type="SUPFAM" id="SSF52172">
    <property type="entry name" value="CheY-like"/>
    <property type="match status" value="1"/>
</dbReference>
<dbReference type="Pfam" id="PF01339">
    <property type="entry name" value="CheB_methylest"/>
    <property type="match status" value="1"/>
</dbReference>
<dbReference type="InterPro" id="IPR035909">
    <property type="entry name" value="CheB_C"/>
</dbReference>
<dbReference type="Gene3D" id="3.40.50.180">
    <property type="entry name" value="Methylesterase CheB, C-terminal domain"/>
    <property type="match status" value="1"/>
</dbReference>
<feature type="domain" description="CheB-type methylesterase" evidence="9">
    <location>
        <begin position="140"/>
        <end position="328"/>
    </location>
</feature>
<comment type="caution">
    <text evidence="10">The sequence shown here is derived from an EMBL/GenBank/DDBJ whole genome shotgun (WGS) entry which is preliminary data.</text>
</comment>
<dbReference type="GO" id="GO:0008984">
    <property type="term" value="F:protein-glutamate methylesterase activity"/>
    <property type="evidence" value="ECO:0007669"/>
    <property type="project" value="UniProtKB-EC"/>
</dbReference>
<gene>
    <name evidence="10" type="ORF">DIZ80_14065</name>
</gene>
<reference evidence="10 11" key="1">
    <citation type="journal article" date="2018" name="ISME J.">
        <title>Endosymbiont genomes yield clues of tubeworm success.</title>
        <authorList>
            <person name="Li Y."/>
            <person name="Liles M.R."/>
            <person name="Halanych K.M."/>
        </authorList>
    </citation>
    <scope>NUCLEOTIDE SEQUENCE [LARGE SCALE GENOMIC DNA]</scope>
    <source>
        <strain evidence="10">A1464</strain>
    </source>
</reference>
<dbReference type="PROSITE" id="PS50110">
    <property type="entry name" value="RESPONSE_REGULATORY"/>
    <property type="match status" value="1"/>
</dbReference>
<proteinExistence type="predicted"/>
<evidence type="ECO:0000256" key="3">
    <source>
        <dbReference type="ARBA" id="ARBA00022801"/>
    </source>
</evidence>
<dbReference type="Gene3D" id="3.40.50.2300">
    <property type="match status" value="1"/>
</dbReference>
<dbReference type="GO" id="GO:0006935">
    <property type="term" value="P:chemotaxis"/>
    <property type="evidence" value="ECO:0007669"/>
    <property type="project" value="UniProtKB-UniRule"/>
</dbReference>
<dbReference type="Proteomes" id="UP000254266">
    <property type="component" value="Unassembled WGS sequence"/>
</dbReference>
<dbReference type="CDD" id="cd16432">
    <property type="entry name" value="CheB_Rec"/>
    <property type="match status" value="1"/>
</dbReference>
<evidence type="ECO:0000313" key="10">
    <source>
        <dbReference type="EMBL" id="RDH81227.1"/>
    </source>
</evidence>
<sequence>MRIAIVHNSEDIIRLFTYLIADLGFNICWTCNTAKEAIKNAANDCPDLLLVQLDLTDMKGSELIQKIMESSPTTIIAINNSVKQKPGDIFDAMSAGALDAFSEPSTENTDSIHELKNKILNISKLHDSLKKIEKEKQASSIKNTPLVAIGSSTGGPAALLTILKQLPEKTNAIWVIIQHMDNQFSQGMAKWLNEQTSINIEIAKDNQVPKIGHVYMAGTNDHLIINKTGRFEYTEDPLDYPYRPSVDEFFKSAVSHWPNKLIGVLLTGMGRDGANGLLSFYNRGMHTIAQDQNSCAVYGMPKAACELKAVTIELDINDIAKNIMENLI</sequence>
<evidence type="ECO:0000259" key="9">
    <source>
        <dbReference type="PROSITE" id="PS50122"/>
    </source>
</evidence>
<dbReference type="NCBIfam" id="NF009206">
    <property type="entry name" value="PRK12555.1"/>
    <property type="match status" value="1"/>
</dbReference>
<evidence type="ECO:0000256" key="4">
    <source>
        <dbReference type="ARBA" id="ARBA00039140"/>
    </source>
</evidence>
<dbReference type="EMBL" id="QFXC01000013">
    <property type="protein sequence ID" value="RDH81227.1"/>
    <property type="molecule type" value="Genomic_DNA"/>
</dbReference>
<dbReference type="InterPro" id="IPR000673">
    <property type="entry name" value="Sig_transdc_resp-reg_Me-estase"/>
</dbReference>
<evidence type="ECO:0000259" key="8">
    <source>
        <dbReference type="PROSITE" id="PS50110"/>
    </source>
</evidence>
<evidence type="ECO:0000313" key="11">
    <source>
        <dbReference type="Proteomes" id="UP000254266"/>
    </source>
</evidence>
<evidence type="ECO:0000256" key="7">
    <source>
        <dbReference type="PROSITE-ProRule" id="PRU00169"/>
    </source>
</evidence>
<dbReference type="EC" id="3.1.1.61" evidence="4"/>
<keyword evidence="1" id="KW-0963">Cytoplasm</keyword>
<evidence type="ECO:0000256" key="2">
    <source>
        <dbReference type="ARBA" id="ARBA00022500"/>
    </source>
</evidence>
<accession>A0A370DAA8</accession>
<dbReference type="PIRSF" id="PIRSF000876">
    <property type="entry name" value="RR_chemtxs_CheB"/>
    <property type="match status" value="1"/>
</dbReference>
<dbReference type="SMART" id="SM00448">
    <property type="entry name" value="REC"/>
    <property type="match status" value="1"/>
</dbReference>
<dbReference type="PANTHER" id="PTHR42872">
    <property type="entry name" value="PROTEIN-GLUTAMATE METHYLESTERASE/PROTEIN-GLUTAMINE GLUTAMINASE"/>
    <property type="match status" value="1"/>
</dbReference>
<dbReference type="InterPro" id="IPR011006">
    <property type="entry name" value="CheY-like_superfamily"/>
</dbReference>
<evidence type="ECO:0000256" key="1">
    <source>
        <dbReference type="ARBA" id="ARBA00022490"/>
    </source>
</evidence>
<dbReference type="SUPFAM" id="SSF52738">
    <property type="entry name" value="Methylesterase CheB, C-terminal domain"/>
    <property type="match status" value="1"/>
</dbReference>
<organism evidence="10 11">
    <name type="scientific">endosymbiont of Galathealinum brachiosum</name>
    <dbReference type="NCBI Taxonomy" id="2200906"/>
    <lineage>
        <taxon>Bacteria</taxon>
        <taxon>Pseudomonadati</taxon>
        <taxon>Pseudomonadota</taxon>
        <taxon>Gammaproteobacteria</taxon>
        <taxon>sulfur-oxidizing symbionts</taxon>
    </lineage>
</organism>